<organism evidence="2 3">
    <name type="scientific">Eiseniibacteriota bacterium</name>
    <dbReference type="NCBI Taxonomy" id="2212470"/>
    <lineage>
        <taxon>Bacteria</taxon>
        <taxon>Candidatus Eiseniibacteriota</taxon>
    </lineage>
</organism>
<proteinExistence type="predicted"/>
<dbReference type="AlphaFoldDB" id="A0A538TNB8"/>
<reference evidence="2 3" key="1">
    <citation type="journal article" date="2019" name="Nat. Microbiol.">
        <title>Mediterranean grassland soil C-N compound turnover is dependent on rainfall and depth, and is mediated by genomically divergent microorganisms.</title>
        <authorList>
            <person name="Diamond S."/>
            <person name="Andeer P.F."/>
            <person name="Li Z."/>
            <person name="Crits-Christoph A."/>
            <person name="Burstein D."/>
            <person name="Anantharaman K."/>
            <person name="Lane K.R."/>
            <person name="Thomas B.C."/>
            <person name="Pan C."/>
            <person name="Northen T.R."/>
            <person name="Banfield J.F."/>
        </authorList>
    </citation>
    <scope>NUCLEOTIDE SEQUENCE [LARGE SCALE GENOMIC DNA]</scope>
    <source>
        <strain evidence="2">WS_7</strain>
    </source>
</reference>
<accession>A0A538TNB8</accession>
<dbReference type="EMBL" id="VBOX01000025">
    <property type="protein sequence ID" value="TMQ65116.1"/>
    <property type="molecule type" value="Genomic_DNA"/>
</dbReference>
<protein>
    <recommendedName>
        <fullName evidence="4">YHS domain-containing protein</fullName>
    </recommendedName>
</protein>
<name>A0A538TNB8_UNCEI</name>
<dbReference type="Proteomes" id="UP000317366">
    <property type="component" value="Unassembled WGS sequence"/>
</dbReference>
<sequence length="101" mass="12019">MEVTLRDPVYPGRVASYDSGLRLFLNQEAYFFSSKESKRRFLADPTRYSGPLTDPVTQKRFQPTPRSPRVDFRGRTYFFESDLTKRQFQTTPTTYYVRRET</sequence>
<feature type="region of interest" description="Disordered" evidence="1">
    <location>
        <begin position="44"/>
        <end position="66"/>
    </location>
</feature>
<gene>
    <name evidence="2" type="ORF">E6K77_03180</name>
</gene>
<evidence type="ECO:0008006" key="4">
    <source>
        <dbReference type="Google" id="ProtNLM"/>
    </source>
</evidence>
<evidence type="ECO:0000313" key="3">
    <source>
        <dbReference type="Proteomes" id="UP000317366"/>
    </source>
</evidence>
<comment type="caution">
    <text evidence="2">The sequence shown here is derived from an EMBL/GenBank/DDBJ whole genome shotgun (WGS) entry which is preliminary data.</text>
</comment>
<evidence type="ECO:0000313" key="2">
    <source>
        <dbReference type="EMBL" id="TMQ65116.1"/>
    </source>
</evidence>
<evidence type="ECO:0000256" key="1">
    <source>
        <dbReference type="SAM" id="MobiDB-lite"/>
    </source>
</evidence>